<evidence type="ECO:0000256" key="1">
    <source>
        <dbReference type="SAM" id="Phobius"/>
    </source>
</evidence>
<keyword evidence="3" id="KW-1185">Reference proteome</keyword>
<dbReference type="Gene3D" id="3.30.700.10">
    <property type="entry name" value="Glycoprotein, Type 4 Pilin"/>
    <property type="match status" value="1"/>
</dbReference>
<name>A0A2R5F5F5_9PROT</name>
<organism evidence="2 3">
    <name type="scientific">Novimethylophilus kurashikiensis</name>
    <dbReference type="NCBI Taxonomy" id="1825523"/>
    <lineage>
        <taxon>Bacteria</taxon>
        <taxon>Pseudomonadati</taxon>
        <taxon>Pseudomonadota</taxon>
        <taxon>Betaproteobacteria</taxon>
        <taxon>Nitrosomonadales</taxon>
        <taxon>Methylophilaceae</taxon>
        <taxon>Novimethylophilus</taxon>
    </lineage>
</organism>
<protein>
    <submittedName>
        <fullName evidence="2">N-terminal methylation site</fullName>
    </submittedName>
</protein>
<proteinExistence type="predicted"/>
<evidence type="ECO:0000313" key="3">
    <source>
        <dbReference type="Proteomes" id="UP000245081"/>
    </source>
</evidence>
<feature type="transmembrane region" description="Helical" evidence="1">
    <location>
        <begin position="7"/>
        <end position="27"/>
    </location>
</feature>
<keyword evidence="1" id="KW-0472">Membrane</keyword>
<dbReference type="NCBIfam" id="TIGR02532">
    <property type="entry name" value="IV_pilin_GFxxxE"/>
    <property type="match status" value="1"/>
</dbReference>
<dbReference type="AlphaFoldDB" id="A0A2R5F5F5"/>
<accession>A0A2R5F5F5</accession>
<sequence length="215" mass="22365">MKKQIGFTLIELAIVLVIIGLLLGGVLKGQELINSAKVKNMVSDFKNLQVFIYGYQDKYKALPGDDAASTTHTGCTAGANGSCADGNGNSLIEGNWDSTNTSDESVRFWQHIRLAGLAPGATDPSNATFLPRNADGGRIGIQSTSVVGATPTGLSGAYIACSAGVLGRYAKQIDTVLDDGTTSTGSVRAYSTVAGGWLTNTGLDDSTPYNICMAF</sequence>
<dbReference type="RefSeq" id="WP_109014758.1">
    <property type="nucleotide sequence ID" value="NZ_BDOQ01000003.1"/>
</dbReference>
<evidence type="ECO:0000313" key="2">
    <source>
        <dbReference type="EMBL" id="GBG13572.1"/>
    </source>
</evidence>
<dbReference type="InterPro" id="IPR012902">
    <property type="entry name" value="N_methyl_site"/>
</dbReference>
<keyword evidence="1" id="KW-1133">Transmembrane helix</keyword>
<comment type="caution">
    <text evidence="2">The sequence shown here is derived from an EMBL/GenBank/DDBJ whole genome shotgun (WGS) entry which is preliminary data.</text>
</comment>
<gene>
    <name evidence="2" type="ORF">NMK_1123</name>
</gene>
<dbReference type="SUPFAM" id="SSF54523">
    <property type="entry name" value="Pili subunits"/>
    <property type="match status" value="1"/>
</dbReference>
<reference evidence="2 3" key="1">
    <citation type="journal article" date="2018" name="Environ. Microbiol.">
        <title>Isolation and genomic characterization of Novimethylophilus kurashikiensis gen. nov. sp. nov., a new lanthanide-dependent methylotrophic species of Methylophilaceae.</title>
        <authorList>
            <person name="Lv H."/>
            <person name="Sahin N."/>
            <person name="Tani A."/>
        </authorList>
    </citation>
    <scope>NUCLEOTIDE SEQUENCE [LARGE SCALE GENOMIC DNA]</scope>
    <source>
        <strain evidence="2 3">La2-4</strain>
    </source>
</reference>
<dbReference type="OrthoDB" id="9795524at2"/>
<dbReference type="EMBL" id="BDOQ01000003">
    <property type="protein sequence ID" value="GBG13572.1"/>
    <property type="molecule type" value="Genomic_DNA"/>
</dbReference>
<dbReference type="InterPro" id="IPR045584">
    <property type="entry name" value="Pilin-like"/>
</dbReference>
<dbReference type="Proteomes" id="UP000245081">
    <property type="component" value="Unassembled WGS sequence"/>
</dbReference>
<dbReference type="Pfam" id="PF07963">
    <property type="entry name" value="N_methyl"/>
    <property type="match status" value="1"/>
</dbReference>
<keyword evidence="1" id="KW-0812">Transmembrane</keyword>